<sequence length="393" mass="43970">MASRLYVLVACAAIAVFLPYPSEAPEPNGFQKSASSPHSAPAQPSATAGPPPAQLAPEDPERLVRLYDFGPAANDNPVLARVDGTSIEIPISEFRAYLKAEVSEEERKKLDTAGRRKHLDRLIDDLLFLRDAYRRNIDTRENMVRSLDSTRRLLLIEFLTREDVGDKAKSAEHYALLQSALEDRLFEKAEVIVSNEGYAHLKDAIAQHGSDKAEDLPTDIAAHPLAQCGEMKVTVGDAFAAYVGLPPAKRPNVATQEGVSKLLKHILTDGLKINEARARGIDKSRAYRETVAANRASLTRMWLQDRITAKAAQRMKAPETEAHLRKWYDDNLKTRYTYKDDKGVEKVMSFEGERQSIRNDYFDTVREQVRAERAAQLREGSKIEIDERLLSSG</sequence>
<keyword evidence="4" id="KW-1185">Reference proteome</keyword>
<feature type="region of interest" description="Disordered" evidence="1">
    <location>
        <begin position="27"/>
        <end position="57"/>
    </location>
</feature>
<evidence type="ECO:0000313" key="4">
    <source>
        <dbReference type="Proteomes" id="UP001379533"/>
    </source>
</evidence>
<dbReference type="Proteomes" id="UP001379533">
    <property type="component" value="Chromosome"/>
</dbReference>
<feature type="signal peptide" evidence="2">
    <location>
        <begin position="1"/>
        <end position="24"/>
    </location>
</feature>
<protein>
    <recommendedName>
        <fullName evidence="5">PpiC domain-containing protein</fullName>
    </recommendedName>
</protein>
<organism evidence="3 4">
    <name type="scientific">Pendulispora brunnea</name>
    <dbReference type="NCBI Taxonomy" id="2905690"/>
    <lineage>
        <taxon>Bacteria</taxon>
        <taxon>Pseudomonadati</taxon>
        <taxon>Myxococcota</taxon>
        <taxon>Myxococcia</taxon>
        <taxon>Myxococcales</taxon>
        <taxon>Sorangiineae</taxon>
        <taxon>Pendulisporaceae</taxon>
        <taxon>Pendulispora</taxon>
    </lineage>
</organism>
<dbReference type="RefSeq" id="WP_394841045.1">
    <property type="nucleotide sequence ID" value="NZ_CP089982.1"/>
</dbReference>
<gene>
    <name evidence="3" type="ORF">LZC95_28710</name>
</gene>
<evidence type="ECO:0000256" key="1">
    <source>
        <dbReference type="SAM" id="MobiDB-lite"/>
    </source>
</evidence>
<evidence type="ECO:0000256" key="2">
    <source>
        <dbReference type="SAM" id="SignalP"/>
    </source>
</evidence>
<proteinExistence type="predicted"/>
<name>A0ABZ2JVR0_9BACT</name>
<dbReference type="EMBL" id="CP089982">
    <property type="protein sequence ID" value="WXA90432.1"/>
    <property type="molecule type" value="Genomic_DNA"/>
</dbReference>
<reference evidence="3 4" key="1">
    <citation type="submission" date="2021-12" db="EMBL/GenBank/DDBJ databases">
        <title>Discovery of the Pendulisporaceae a myxobacterial family with distinct sporulation behavior and unique specialized metabolism.</title>
        <authorList>
            <person name="Garcia R."/>
            <person name="Popoff A."/>
            <person name="Bader C.D."/>
            <person name="Loehr J."/>
            <person name="Walesch S."/>
            <person name="Walt C."/>
            <person name="Boldt J."/>
            <person name="Bunk B."/>
            <person name="Haeckl F.J.F.P.J."/>
            <person name="Gunesch A.P."/>
            <person name="Birkelbach J."/>
            <person name="Nuebel U."/>
            <person name="Pietschmann T."/>
            <person name="Bach T."/>
            <person name="Mueller R."/>
        </authorList>
    </citation>
    <scope>NUCLEOTIDE SEQUENCE [LARGE SCALE GENOMIC DNA]</scope>
    <source>
        <strain evidence="3 4">MSr12523</strain>
    </source>
</reference>
<evidence type="ECO:0008006" key="5">
    <source>
        <dbReference type="Google" id="ProtNLM"/>
    </source>
</evidence>
<feature type="chain" id="PRO_5046882236" description="PpiC domain-containing protein" evidence="2">
    <location>
        <begin position="25"/>
        <end position="393"/>
    </location>
</feature>
<accession>A0ABZ2JVR0</accession>
<evidence type="ECO:0000313" key="3">
    <source>
        <dbReference type="EMBL" id="WXA90432.1"/>
    </source>
</evidence>
<keyword evidence="2" id="KW-0732">Signal</keyword>
<feature type="compositionally biased region" description="Low complexity" evidence="1">
    <location>
        <begin position="33"/>
        <end position="48"/>
    </location>
</feature>